<dbReference type="AlphaFoldDB" id="E4TZU2"/>
<evidence type="ECO:0000313" key="1">
    <source>
        <dbReference type="EMBL" id="ADR34199.1"/>
    </source>
</evidence>
<gene>
    <name evidence="1" type="ordered locus">Sulku_1537</name>
</gene>
<reference evidence="1 2" key="1">
    <citation type="journal article" date="2012" name="Stand. Genomic Sci.">
        <title>Complete genome sequence of the sulfur compounds oxidizing chemolithoautotroph Sulfuricurvum kujiense type strain (YK-1(T)).</title>
        <authorList>
            <person name="Han C."/>
            <person name="Kotsyurbenko O."/>
            <person name="Chertkov O."/>
            <person name="Held B."/>
            <person name="Lapidus A."/>
            <person name="Nolan M."/>
            <person name="Lucas S."/>
            <person name="Hammon N."/>
            <person name="Deshpande S."/>
            <person name="Cheng J.F."/>
            <person name="Tapia R."/>
            <person name="Goodwin L.A."/>
            <person name="Pitluck S."/>
            <person name="Liolios K."/>
            <person name="Pagani I."/>
            <person name="Ivanova N."/>
            <person name="Mavromatis K."/>
            <person name="Mikhailova N."/>
            <person name="Pati A."/>
            <person name="Chen A."/>
            <person name="Palaniappan K."/>
            <person name="Land M."/>
            <person name="Hauser L."/>
            <person name="Chang Y.J."/>
            <person name="Jeffries C.D."/>
            <person name="Brambilla E.M."/>
            <person name="Rohde M."/>
            <person name="Spring S."/>
            <person name="Sikorski J."/>
            <person name="Goker M."/>
            <person name="Woyke T."/>
            <person name="Bristow J."/>
            <person name="Eisen J.A."/>
            <person name="Markowitz V."/>
            <person name="Hugenholtz P."/>
            <person name="Kyrpides N.C."/>
            <person name="Klenk H.P."/>
            <person name="Detter J.C."/>
        </authorList>
    </citation>
    <scope>NUCLEOTIDE SEQUENCE [LARGE SCALE GENOMIC DNA]</scope>
    <source>
        <strain evidence="2">ATCC BAA-921 / DSM 16994 / JCM 11577 / YK-1</strain>
    </source>
</reference>
<dbReference type="EMBL" id="CP002355">
    <property type="protein sequence ID" value="ADR34199.1"/>
    <property type="molecule type" value="Genomic_DNA"/>
</dbReference>
<evidence type="ECO:0000313" key="2">
    <source>
        <dbReference type="Proteomes" id="UP000008721"/>
    </source>
</evidence>
<name>E4TZU2_SULKY</name>
<proteinExistence type="predicted"/>
<dbReference type="HOGENOM" id="CLU_1444889_0_0_7"/>
<dbReference type="OrthoDB" id="5343212at2"/>
<protein>
    <submittedName>
        <fullName evidence="1">Uncharacterized protein</fullName>
    </submittedName>
</protein>
<keyword evidence="2" id="KW-1185">Reference proteome</keyword>
<dbReference type="Proteomes" id="UP000008721">
    <property type="component" value="Chromosome"/>
</dbReference>
<accession>E4TZU2</accession>
<dbReference type="KEGG" id="sku:Sulku_1537"/>
<organism evidence="1 2">
    <name type="scientific">Sulfuricurvum kujiense (strain ATCC BAA-921 / DSM 16994 / JCM 11577 / YK-1)</name>
    <dbReference type="NCBI Taxonomy" id="709032"/>
    <lineage>
        <taxon>Bacteria</taxon>
        <taxon>Pseudomonadati</taxon>
        <taxon>Campylobacterota</taxon>
        <taxon>Epsilonproteobacteria</taxon>
        <taxon>Campylobacterales</taxon>
        <taxon>Sulfurimonadaceae</taxon>
        <taxon>Sulfuricurvum</taxon>
    </lineage>
</organism>
<sequence length="199" mass="23422">MSSFSSSARLVTDISEIDQYRRIFDKDQVKSGEPHWASMGKNTITLFQVLIDQDLTHLVMVLEHYPKYIEAVCEHFRYAYSYSENEANIDATSTLLKMGEPYFTKQFVRNVIRKLPRIDTIERDELQEFIERLSAHQEIWHPIIVMHYRNAVSQHINATLLHPLQRIVLQKKLSAIQEVTTYDYEASDRDSHLDIPYMT</sequence>
<dbReference type="STRING" id="709032.Sulku_1537"/>
<dbReference type="eggNOG" id="ENOG503187I">
    <property type="taxonomic scope" value="Bacteria"/>
</dbReference>
<dbReference type="RefSeq" id="WP_013460396.1">
    <property type="nucleotide sequence ID" value="NC_014762.1"/>
</dbReference>